<name>A0ABQ2D6Y5_9DEIO</name>
<dbReference type="Proteomes" id="UP000632222">
    <property type="component" value="Unassembled WGS sequence"/>
</dbReference>
<comment type="caution">
    <text evidence="1">The sequence shown here is derived from an EMBL/GenBank/DDBJ whole genome shotgun (WGS) entry which is preliminary data.</text>
</comment>
<accession>A0ABQ2D6Y5</accession>
<gene>
    <name evidence="1" type="ORF">GCM10008938_32500</name>
</gene>
<protein>
    <submittedName>
        <fullName evidence="1">Uncharacterized protein</fullName>
    </submittedName>
</protein>
<keyword evidence="2" id="KW-1185">Reference proteome</keyword>
<sequence length="58" mass="6610">MDDLDLELRKIAEEHYQSALRVRHAPEPEDAKPEDLALGLELLDFINGNHGNQQSTKK</sequence>
<reference evidence="2" key="1">
    <citation type="journal article" date="2019" name="Int. J. Syst. Evol. Microbiol.">
        <title>The Global Catalogue of Microorganisms (GCM) 10K type strain sequencing project: providing services to taxonomists for standard genome sequencing and annotation.</title>
        <authorList>
            <consortium name="The Broad Institute Genomics Platform"/>
            <consortium name="The Broad Institute Genome Sequencing Center for Infectious Disease"/>
            <person name="Wu L."/>
            <person name="Ma J."/>
        </authorList>
    </citation>
    <scope>NUCLEOTIDE SEQUENCE [LARGE SCALE GENOMIC DNA]</scope>
    <source>
        <strain evidence="2">JCM 14370</strain>
    </source>
</reference>
<dbReference type="EMBL" id="BMOD01000014">
    <property type="protein sequence ID" value="GGJ43712.1"/>
    <property type="molecule type" value="Genomic_DNA"/>
</dbReference>
<evidence type="ECO:0000313" key="2">
    <source>
        <dbReference type="Proteomes" id="UP000632222"/>
    </source>
</evidence>
<organism evidence="1 2">
    <name type="scientific">Deinococcus roseus</name>
    <dbReference type="NCBI Taxonomy" id="392414"/>
    <lineage>
        <taxon>Bacteria</taxon>
        <taxon>Thermotogati</taxon>
        <taxon>Deinococcota</taxon>
        <taxon>Deinococci</taxon>
        <taxon>Deinococcales</taxon>
        <taxon>Deinococcaceae</taxon>
        <taxon>Deinococcus</taxon>
    </lineage>
</organism>
<dbReference type="RefSeq" id="WP_189004234.1">
    <property type="nucleotide sequence ID" value="NZ_BMOD01000014.1"/>
</dbReference>
<proteinExistence type="predicted"/>
<evidence type="ECO:0000313" key="1">
    <source>
        <dbReference type="EMBL" id="GGJ43712.1"/>
    </source>
</evidence>